<feature type="binding site" evidence="3">
    <location>
        <position position="295"/>
    </location>
    <ligand>
        <name>Zn(2+)</name>
        <dbReference type="ChEBI" id="CHEBI:29105"/>
    </ligand>
</feature>
<evidence type="ECO:0000256" key="3">
    <source>
        <dbReference type="PROSITE-ProRule" id="PRU00333"/>
    </source>
</evidence>
<evidence type="ECO:0000313" key="6">
    <source>
        <dbReference type="Proteomes" id="UP000629025"/>
    </source>
</evidence>
<dbReference type="InterPro" id="IPR036589">
    <property type="entry name" value="HCY_dom_sf"/>
</dbReference>
<dbReference type="Gene3D" id="3.20.20.330">
    <property type="entry name" value="Homocysteine-binding-like domain"/>
    <property type="match status" value="1"/>
</dbReference>
<evidence type="ECO:0000256" key="2">
    <source>
        <dbReference type="ARBA" id="ARBA00022679"/>
    </source>
</evidence>
<keyword evidence="2 3" id="KW-0808">Transferase</keyword>
<keyword evidence="3" id="KW-0479">Metal-binding</keyword>
<evidence type="ECO:0000259" key="4">
    <source>
        <dbReference type="PROSITE" id="PS50970"/>
    </source>
</evidence>
<proteinExistence type="predicted"/>
<organism evidence="5 6">
    <name type="scientific">Marinobacterium zhoushanense</name>
    <dbReference type="NCBI Taxonomy" id="1679163"/>
    <lineage>
        <taxon>Bacteria</taxon>
        <taxon>Pseudomonadati</taxon>
        <taxon>Pseudomonadota</taxon>
        <taxon>Gammaproteobacteria</taxon>
        <taxon>Oceanospirillales</taxon>
        <taxon>Oceanospirillaceae</taxon>
        <taxon>Marinobacterium</taxon>
    </lineage>
</organism>
<evidence type="ECO:0000256" key="1">
    <source>
        <dbReference type="ARBA" id="ARBA00022603"/>
    </source>
</evidence>
<evidence type="ECO:0000313" key="5">
    <source>
        <dbReference type="EMBL" id="GGC01524.1"/>
    </source>
</evidence>
<dbReference type="EMBL" id="BMIJ01000006">
    <property type="protein sequence ID" value="GGC01524.1"/>
    <property type="molecule type" value="Genomic_DNA"/>
</dbReference>
<gene>
    <name evidence="5" type="ORF">GCM10011352_29590</name>
</gene>
<dbReference type="RefSeq" id="WP_188749693.1">
    <property type="nucleotide sequence ID" value="NZ_BMIJ01000006.1"/>
</dbReference>
<keyword evidence="3" id="KW-0862">Zinc</keyword>
<dbReference type="PANTHER" id="PTHR11103">
    <property type="entry name" value="SLR1189 PROTEIN"/>
    <property type="match status" value="1"/>
</dbReference>
<keyword evidence="1 3" id="KW-0489">Methyltransferase</keyword>
<protein>
    <submittedName>
        <fullName evidence="5">Homocysteine S-methyltransferase</fullName>
    </submittedName>
</protein>
<dbReference type="SUPFAM" id="SSF82282">
    <property type="entry name" value="Homocysteine S-methyltransferase"/>
    <property type="match status" value="1"/>
</dbReference>
<comment type="caution">
    <text evidence="5">The sequence shown here is derived from an EMBL/GenBank/DDBJ whole genome shotgun (WGS) entry which is preliminary data.</text>
</comment>
<sequence>MNTNRTELLQSKLFLTDGGIETTLIFHDGFELPYFAAFTLLDNERGQQALIDYYEKYLPIAVHSRTGFILESPTWRAQGDWAEKLGYDTAAITRVNRQAIEMMKRLRLAYEQPESPIVISGCIGPRGDGYVADTRMTPAESGFYHLTQIESLTQAGADMVTGLTMTYSDEAIGIALAAKSVGIPVVISFTTETDGHLPSGEALSAAINRVDDLTDRAPLYYMINCAHPDHFRDALNKGESWVQRVKGVRANASRLSHAELDQCETLDDGDPHELGRLYQGLRESFPQFSILGGCCGTDHRHIEQISHCCVHGQDVAA</sequence>
<dbReference type="PANTHER" id="PTHR11103:SF18">
    <property type="entry name" value="SLR1189 PROTEIN"/>
    <property type="match status" value="1"/>
</dbReference>
<accession>A0ABQ1KNF9</accession>
<dbReference type="Pfam" id="PF02574">
    <property type="entry name" value="S-methyl_trans"/>
    <property type="match status" value="1"/>
</dbReference>
<dbReference type="PROSITE" id="PS50970">
    <property type="entry name" value="HCY"/>
    <property type="match status" value="1"/>
</dbReference>
<feature type="binding site" evidence="3">
    <location>
        <position position="225"/>
    </location>
    <ligand>
        <name>Zn(2+)</name>
        <dbReference type="ChEBI" id="CHEBI:29105"/>
    </ligand>
</feature>
<dbReference type="Proteomes" id="UP000629025">
    <property type="component" value="Unassembled WGS sequence"/>
</dbReference>
<feature type="domain" description="Hcy-binding" evidence="4">
    <location>
        <begin position="2"/>
        <end position="309"/>
    </location>
</feature>
<dbReference type="InterPro" id="IPR003726">
    <property type="entry name" value="HCY_dom"/>
</dbReference>
<feature type="binding site" evidence="3">
    <location>
        <position position="294"/>
    </location>
    <ligand>
        <name>Zn(2+)</name>
        <dbReference type="ChEBI" id="CHEBI:29105"/>
    </ligand>
</feature>
<name>A0ABQ1KNF9_9GAMM</name>
<reference evidence="6" key="1">
    <citation type="journal article" date="2019" name="Int. J. Syst. Evol. Microbiol.">
        <title>The Global Catalogue of Microorganisms (GCM) 10K type strain sequencing project: providing services to taxonomists for standard genome sequencing and annotation.</title>
        <authorList>
            <consortium name="The Broad Institute Genomics Platform"/>
            <consortium name="The Broad Institute Genome Sequencing Center for Infectious Disease"/>
            <person name="Wu L."/>
            <person name="Ma J."/>
        </authorList>
    </citation>
    <scope>NUCLEOTIDE SEQUENCE [LARGE SCALE GENOMIC DNA]</scope>
    <source>
        <strain evidence="6">CGMCC 1.15341</strain>
    </source>
</reference>
<comment type="cofactor">
    <cofactor evidence="3">
        <name>Zn(2+)</name>
        <dbReference type="ChEBI" id="CHEBI:29105"/>
    </cofactor>
</comment>
<keyword evidence="6" id="KW-1185">Reference proteome</keyword>